<sequence>MNLHDVHQGVQKRKSKKRVGRGIGSGHGKTASRGHKGQYASAGAGLPSSMFSGGQTPLYRRVPKRGFNQAFFARVYAVVNVADLDALFNDGDTITPEQLKASGLAKKPCDGYKILGDGELTKKLTVSAHLFSKSAIAKIEAKGGTVTVIPGPKKPVKNKMKPRPPKTV</sequence>
<name>A0A6C2YNS1_9BACT</name>
<evidence type="ECO:0000256" key="4">
    <source>
        <dbReference type="HAMAP-Rule" id="MF_01341"/>
    </source>
</evidence>
<dbReference type="AlphaFoldDB" id="A0A6C2YNS1"/>
<dbReference type="InterPro" id="IPR021131">
    <property type="entry name" value="Ribosomal_uL15/eL18"/>
</dbReference>
<dbReference type="RefSeq" id="WP_162657853.1">
    <property type="nucleotide sequence ID" value="NZ_LR593887.1"/>
</dbReference>
<protein>
    <recommendedName>
        <fullName evidence="4">Large ribosomal subunit protein uL15</fullName>
    </recommendedName>
</protein>
<dbReference type="GO" id="GO:0019843">
    <property type="term" value="F:rRNA binding"/>
    <property type="evidence" value="ECO:0007669"/>
    <property type="project" value="UniProtKB-UniRule"/>
</dbReference>
<dbReference type="PROSITE" id="PS00475">
    <property type="entry name" value="RIBOSOMAL_L15"/>
    <property type="match status" value="1"/>
</dbReference>
<dbReference type="InterPro" id="IPR036227">
    <property type="entry name" value="Ribosomal_uL15/eL18_sf"/>
</dbReference>
<feature type="region of interest" description="Disordered" evidence="6">
    <location>
        <begin position="1"/>
        <end position="39"/>
    </location>
</feature>
<keyword evidence="9" id="KW-1185">Reference proteome</keyword>
<evidence type="ECO:0000313" key="9">
    <source>
        <dbReference type="Proteomes" id="UP000464378"/>
    </source>
</evidence>
<dbReference type="EMBL" id="LR593887">
    <property type="protein sequence ID" value="VTS02204.1"/>
    <property type="molecule type" value="Genomic_DNA"/>
</dbReference>
<dbReference type="InterPro" id="IPR001196">
    <property type="entry name" value="Ribosomal_uL15_CS"/>
</dbReference>
<comment type="similarity">
    <text evidence="1 4 5">Belongs to the universal ribosomal protein uL15 family.</text>
</comment>
<accession>A0A6C2YNS1</accession>
<dbReference type="NCBIfam" id="TIGR01071">
    <property type="entry name" value="rplO_bact"/>
    <property type="match status" value="1"/>
</dbReference>
<feature type="domain" description="Large ribosomal subunit protein uL15/eL18" evidence="7">
    <location>
        <begin position="78"/>
        <end position="147"/>
    </location>
</feature>
<evidence type="ECO:0000256" key="5">
    <source>
        <dbReference type="RuleBase" id="RU003888"/>
    </source>
</evidence>
<dbReference type="GO" id="GO:0022625">
    <property type="term" value="C:cytosolic large ribosomal subunit"/>
    <property type="evidence" value="ECO:0007669"/>
    <property type="project" value="TreeGrafter"/>
</dbReference>
<evidence type="ECO:0000256" key="1">
    <source>
        <dbReference type="ARBA" id="ARBA00007320"/>
    </source>
</evidence>
<dbReference type="InterPro" id="IPR005749">
    <property type="entry name" value="Ribosomal_uL15_bac-type"/>
</dbReference>
<dbReference type="EMBL" id="LR586016">
    <property type="protein sequence ID" value="VIP02705.1"/>
    <property type="molecule type" value="Genomic_DNA"/>
</dbReference>
<keyword evidence="4" id="KW-0694">RNA-binding</keyword>
<gene>
    <name evidence="4" type="primary">rplO</name>
    <name evidence="8" type="ORF">GMBLW1_12550</name>
</gene>
<keyword evidence="4" id="KW-0699">rRNA-binding</keyword>
<dbReference type="PANTHER" id="PTHR12934">
    <property type="entry name" value="50S RIBOSOMAL PROTEIN L15"/>
    <property type="match status" value="1"/>
</dbReference>
<feature type="compositionally biased region" description="Basic residues" evidence="6">
    <location>
        <begin position="10"/>
        <end position="20"/>
    </location>
</feature>
<dbReference type="HAMAP" id="MF_01341">
    <property type="entry name" value="Ribosomal_uL15"/>
    <property type="match status" value="1"/>
</dbReference>
<evidence type="ECO:0000256" key="3">
    <source>
        <dbReference type="ARBA" id="ARBA00023274"/>
    </source>
</evidence>
<keyword evidence="3 4" id="KW-0687">Ribonucleoprotein</keyword>
<dbReference type="PANTHER" id="PTHR12934:SF11">
    <property type="entry name" value="LARGE RIBOSOMAL SUBUNIT PROTEIN UL15M"/>
    <property type="match status" value="1"/>
</dbReference>
<evidence type="ECO:0000259" key="7">
    <source>
        <dbReference type="Pfam" id="PF00828"/>
    </source>
</evidence>
<dbReference type="GO" id="GO:0006412">
    <property type="term" value="P:translation"/>
    <property type="evidence" value="ECO:0007669"/>
    <property type="project" value="UniProtKB-UniRule"/>
</dbReference>
<comment type="subunit">
    <text evidence="4">Part of the 50S ribosomal subunit.</text>
</comment>
<comment type="function">
    <text evidence="4">Binds to the 23S rRNA.</text>
</comment>
<dbReference type="FunCoup" id="A0A6C2YNS1">
    <property type="interactions" value="561"/>
</dbReference>
<dbReference type="Gene3D" id="3.100.10.10">
    <property type="match status" value="1"/>
</dbReference>
<proteinExistence type="inferred from homology"/>
<dbReference type="Proteomes" id="UP000464378">
    <property type="component" value="Chromosome"/>
</dbReference>
<reference evidence="8" key="1">
    <citation type="submission" date="2019-04" db="EMBL/GenBank/DDBJ databases">
        <authorList>
            <consortium name="Science for Life Laboratories"/>
        </authorList>
    </citation>
    <scope>NUCLEOTIDE SEQUENCE</scope>
    <source>
        <strain evidence="8">MBLW1</strain>
    </source>
</reference>
<evidence type="ECO:0000256" key="6">
    <source>
        <dbReference type="SAM" id="MobiDB-lite"/>
    </source>
</evidence>
<organism evidence="8">
    <name type="scientific">Tuwongella immobilis</name>
    <dbReference type="NCBI Taxonomy" id="692036"/>
    <lineage>
        <taxon>Bacteria</taxon>
        <taxon>Pseudomonadati</taxon>
        <taxon>Planctomycetota</taxon>
        <taxon>Planctomycetia</taxon>
        <taxon>Gemmatales</taxon>
        <taxon>Gemmataceae</taxon>
        <taxon>Tuwongella</taxon>
    </lineage>
</organism>
<dbReference type="KEGG" id="tim:GMBLW1_12550"/>
<dbReference type="InParanoid" id="A0A6C2YNS1"/>
<dbReference type="SUPFAM" id="SSF52080">
    <property type="entry name" value="Ribosomal proteins L15p and L18e"/>
    <property type="match status" value="1"/>
</dbReference>
<dbReference type="GO" id="GO:0003735">
    <property type="term" value="F:structural constituent of ribosome"/>
    <property type="evidence" value="ECO:0007669"/>
    <property type="project" value="InterPro"/>
</dbReference>
<dbReference type="InterPro" id="IPR030878">
    <property type="entry name" value="Ribosomal_uL15"/>
</dbReference>
<evidence type="ECO:0000256" key="2">
    <source>
        <dbReference type="ARBA" id="ARBA00022980"/>
    </source>
</evidence>
<evidence type="ECO:0000313" key="8">
    <source>
        <dbReference type="EMBL" id="VIP02705.1"/>
    </source>
</evidence>
<keyword evidence="2 4" id="KW-0689">Ribosomal protein</keyword>
<dbReference type="Pfam" id="PF00828">
    <property type="entry name" value="Ribosomal_L27A"/>
    <property type="match status" value="1"/>
</dbReference>